<dbReference type="Gene3D" id="3.20.20.70">
    <property type="entry name" value="Aldolase class I"/>
    <property type="match status" value="1"/>
</dbReference>
<feature type="binding site" evidence="13">
    <location>
        <begin position="231"/>
        <end position="232"/>
    </location>
    <ligand>
        <name>FMN</name>
        <dbReference type="ChEBI" id="CHEBI:58210"/>
    </ligand>
</feature>
<dbReference type="GO" id="GO:0000049">
    <property type="term" value="F:tRNA binding"/>
    <property type="evidence" value="ECO:0007669"/>
    <property type="project" value="UniProtKB-KW"/>
</dbReference>
<keyword evidence="6" id="KW-0521">NADP</keyword>
<comment type="catalytic activity">
    <reaction evidence="9">
        <text>a 5,6-dihydrouridine in tRNA + NADP(+) = a uridine in tRNA + NADPH + H(+)</text>
        <dbReference type="Rhea" id="RHEA:23624"/>
        <dbReference type="Rhea" id="RHEA-COMP:13339"/>
        <dbReference type="Rhea" id="RHEA-COMP:13887"/>
        <dbReference type="ChEBI" id="CHEBI:15378"/>
        <dbReference type="ChEBI" id="CHEBI:57783"/>
        <dbReference type="ChEBI" id="CHEBI:58349"/>
        <dbReference type="ChEBI" id="CHEBI:65315"/>
        <dbReference type="ChEBI" id="CHEBI:74443"/>
    </reaction>
</comment>
<feature type="binding site" evidence="13">
    <location>
        <position position="171"/>
    </location>
    <ligand>
        <name>FMN</name>
        <dbReference type="ChEBI" id="CHEBI:58210"/>
    </ligand>
</feature>
<feature type="active site" description="Proton donor" evidence="12">
    <location>
        <position position="105"/>
    </location>
</feature>
<keyword evidence="3 11" id="KW-0285">Flavoprotein</keyword>
<dbReference type="PANTHER" id="PTHR11082:SF25">
    <property type="entry name" value="DUS-LIKE FMN-BINDING DOMAIN-CONTAINING PROTEIN"/>
    <property type="match status" value="1"/>
</dbReference>
<dbReference type="GO" id="GO:0050660">
    <property type="term" value="F:flavin adenine dinucleotide binding"/>
    <property type="evidence" value="ECO:0007669"/>
    <property type="project" value="InterPro"/>
</dbReference>
<evidence type="ECO:0000256" key="12">
    <source>
        <dbReference type="PIRSR" id="PIRSR006621-1"/>
    </source>
</evidence>
<reference evidence="15" key="1">
    <citation type="submission" date="2019-01" db="EMBL/GenBank/DDBJ databases">
        <title>Genomic signatures and co-occurrence patterns of the ultra-small Saccharimodia (Patescibacteria phylum) suggest a symbiotic lifestyle.</title>
        <authorList>
            <person name="Lemos L."/>
            <person name="Medeiros J."/>
            <person name="Andreote F."/>
            <person name="Fernandes G."/>
            <person name="Varani A."/>
            <person name="Oliveira G."/>
            <person name="Pylro V."/>
        </authorList>
    </citation>
    <scope>NUCLEOTIDE SEQUENCE [LARGE SCALE GENOMIC DNA]</scope>
    <source>
        <strain evidence="15">AMD01</strain>
    </source>
</reference>
<keyword evidence="7" id="KW-0694">RNA-binding</keyword>
<evidence type="ECO:0000256" key="8">
    <source>
        <dbReference type="ARBA" id="ARBA00023002"/>
    </source>
</evidence>
<dbReference type="InterPro" id="IPR024036">
    <property type="entry name" value="tRNA-dHydroUridine_Synthase_C"/>
</dbReference>
<dbReference type="EMBL" id="SCKW01000019">
    <property type="protein sequence ID" value="RWZ79114.1"/>
    <property type="molecule type" value="Genomic_DNA"/>
</dbReference>
<evidence type="ECO:0000259" key="14">
    <source>
        <dbReference type="Pfam" id="PF01207"/>
    </source>
</evidence>
<organism evidence="15 16">
    <name type="scientific">Candidatus Chaera renei</name>
    <dbReference type="NCBI Taxonomy" id="2506947"/>
    <lineage>
        <taxon>Bacteria</taxon>
        <taxon>Candidatus Saccharimonadota</taxon>
        <taxon>Candidatus Saccharimonadia</taxon>
        <taxon>Candidatus Saccharimonadales</taxon>
        <taxon>Candidatus Saccharimonadaceae</taxon>
        <taxon>Candidatus Chaera</taxon>
    </lineage>
</organism>
<comment type="cofactor">
    <cofactor evidence="11 13">
        <name>FMN</name>
        <dbReference type="ChEBI" id="CHEBI:58210"/>
    </cofactor>
</comment>
<keyword evidence="8 11" id="KW-0560">Oxidoreductase</keyword>
<comment type="caution">
    <text evidence="15">The sequence shown here is derived from an EMBL/GenBank/DDBJ whole genome shotgun (WGS) entry which is preliminary data.</text>
</comment>
<dbReference type="CDD" id="cd02801">
    <property type="entry name" value="DUS_like_FMN"/>
    <property type="match status" value="1"/>
</dbReference>
<keyword evidence="2" id="KW-0820">tRNA-binding</keyword>
<accession>A0A4Q0AK19</accession>
<evidence type="ECO:0000313" key="15">
    <source>
        <dbReference type="EMBL" id="RWZ79114.1"/>
    </source>
</evidence>
<dbReference type="InterPro" id="IPR035587">
    <property type="entry name" value="DUS-like_FMN-bd"/>
</dbReference>
<evidence type="ECO:0000256" key="3">
    <source>
        <dbReference type="ARBA" id="ARBA00022630"/>
    </source>
</evidence>
<feature type="binding site" evidence="13">
    <location>
        <position position="75"/>
    </location>
    <ligand>
        <name>FMN</name>
        <dbReference type="ChEBI" id="CHEBI:58210"/>
    </ligand>
</feature>
<dbReference type="Proteomes" id="UP000289269">
    <property type="component" value="Unassembled WGS sequence"/>
</dbReference>
<dbReference type="EC" id="1.3.1.-" evidence="11"/>
<dbReference type="Pfam" id="PF01207">
    <property type="entry name" value="Dus"/>
    <property type="match status" value="1"/>
</dbReference>
<evidence type="ECO:0000313" key="16">
    <source>
        <dbReference type="Proteomes" id="UP000289269"/>
    </source>
</evidence>
<evidence type="ECO:0000256" key="6">
    <source>
        <dbReference type="ARBA" id="ARBA00022857"/>
    </source>
</evidence>
<comment type="catalytic activity">
    <reaction evidence="10">
        <text>a 5,6-dihydrouridine in tRNA + NAD(+) = a uridine in tRNA + NADH + H(+)</text>
        <dbReference type="Rhea" id="RHEA:54452"/>
        <dbReference type="Rhea" id="RHEA-COMP:13339"/>
        <dbReference type="Rhea" id="RHEA-COMP:13887"/>
        <dbReference type="ChEBI" id="CHEBI:15378"/>
        <dbReference type="ChEBI" id="CHEBI:57540"/>
        <dbReference type="ChEBI" id="CHEBI:57945"/>
        <dbReference type="ChEBI" id="CHEBI:65315"/>
        <dbReference type="ChEBI" id="CHEBI:74443"/>
    </reaction>
</comment>
<dbReference type="InterPro" id="IPR001269">
    <property type="entry name" value="DUS_fam"/>
</dbReference>
<dbReference type="PANTHER" id="PTHR11082">
    <property type="entry name" value="TRNA-DIHYDROURIDINE SYNTHASE"/>
    <property type="match status" value="1"/>
</dbReference>
<evidence type="ECO:0000256" key="7">
    <source>
        <dbReference type="ARBA" id="ARBA00022884"/>
    </source>
</evidence>
<keyword evidence="16" id="KW-1185">Reference proteome</keyword>
<keyword evidence="13" id="KW-0547">Nucleotide-binding</keyword>
<evidence type="ECO:0000256" key="1">
    <source>
        <dbReference type="ARBA" id="ARBA00002790"/>
    </source>
</evidence>
<evidence type="ECO:0000256" key="11">
    <source>
        <dbReference type="PIRNR" id="PIRNR006621"/>
    </source>
</evidence>
<keyword evidence="4 11" id="KW-0288">FMN</keyword>
<dbReference type="GO" id="GO:0017150">
    <property type="term" value="F:tRNA dihydrouridine synthase activity"/>
    <property type="evidence" value="ECO:0007669"/>
    <property type="project" value="InterPro"/>
</dbReference>
<feature type="domain" description="DUS-like FMN-binding" evidence="14">
    <location>
        <begin position="16"/>
        <end position="317"/>
    </location>
</feature>
<name>A0A4Q0AK19_9BACT</name>
<comment type="similarity">
    <text evidence="11">Belongs to the dus family.</text>
</comment>
<evidence type="ECO:0000256" key="5">
    <source>
        <dbReference type="ARBA" id="ARBA00022694"/>
    </source>
</evidence>
<feature type="binding site" evidence="13">
    <location>
        <position position="143"/>
    </location>
    <ligand>
        <name>FMN</name>
        <dbReference type="ChEBI" id="CHEBI:58210"/>
    </ligand>
</feature>
<evidence type="ECO:0000256" key="2">
    <source>
        <dbReference type="ARBA" id="ARBA00022555"/>
    </source>
</evidence>
<protein>
    <recommendedName>
        <fullName evidence="11">tRNA-dihydrouridine synthase</fullName>
        <ecNumber evidence="11">1.3.1.-</ecNumber>
    </recommendedName>
</protein>
<dbReference type="InterPro" id="IPR013785">
    <property type="entry name" value="Aldolase_TIM"/>
</dbReference>
<evidence type="ECO:0000256" key="13">
    <source>
        <dbReference type="PIRSR" id="PIRSR006621-2"/>
    </source>
</evidence>
<gene>
    <name evidence="15" type="ORF">EOT04_02170</name>
</gene>
<evidence type="ECO:0000256" key="10">
    <source>
        <dbReference type="ARBA" id="ARBA00048802"/>
    </source>
</evidence>
<keyword evidence="5 11" id="KW-0819">tRNA processing</keyword>
<dbReference type="PIRSF" id="PIRSF006621">
    <property type="entry name" value="Dus"/>
    <property type="match status" value="1"/>
</dbReference>
<sequence length="326" mass="36772">MKHGFWRRLPRPFFVLAPMDGVTDTIFRRVVAKAAPADVYFSEFTNATSYCHPKSRRAALNRLKFTDGERPLVAQIWGTEPTHFARFAKAIAGLGYDGIDINMGCPERRVVKQGACSALIENPDLAARLIAAAKTAGLPVSVKTRIGFKAVQTEWWLGFLLQQDLAALTVHGRTQKEMSKVPARWDEIAKAVVLRDRLAPDTLIIGNGDVRDRAHGERLCREFGVDGVMIGRGVFANPFCFETKPAHHGQTELLCLMLRHLELFSQEPAGHQNDNYQRLKRFFKIYLRDFNGAAQLRDRLMHTKNVDEAVRLLRQFAQAKASVARF</sequence>
<evidence type="ECO:0000256" key="9">
    <source>
        <dbReference type="ARBA" id="ARBA00048205"/>
    </source>
</evidence>
<dbReference type="AlphaFoldDB" id="A0A4Q0AK19"/>
<dbReference type="Gene3D" id="1.10.1200.80">
    <property type="entry name" value="Putative flavin oxidoreducatase, domain 2"/>
    <property type="match status" value="1"/>
</dbReference>
<comment type="function">
    <text evidence="1 11">Catalyzes the synthesis of 5,6-dihydrouridine (D), a modified base found in the D-loop of most tRNAs, via the reduction of the C5-C6 double bond in target uridines.</text>
</comment>
<proteinExistence type="inferred from homology"/>
<evidence type="ECO:0000256" key="4">
    <source>
        <dbReference type="ARBA" id="ARBA00022643"/>
    </source>
</evidence>
<dbReference type="SUPFAM" id="SSF51395">
    <property type="entry name" value="FMN-linked oxidoreductases"/>
    <property type="match status" value="1"/>
</dbReference>